<reference evidence="2 3" key="1">
    <citation type="submission" date="2018-08" db="EMBL/GenBank/DDBJ databases">
        <title>Actinomadura jelena sp. nov., a novel Actinomycete isolated from soil in Chad.</title>
        <authorList>
            <person name="Shi L."/>
        </authorList>
    </citation>
    <scope>NUCLEOTIDE SEQUENCE [LARGE SCALE GENOMIC DNA]</scope>
    <source>
        <strain evidence="2 3">NEAU-G17</strain>
    </source>
</reference>
<dbReference type="InterPro" id="IPR002591">
    <property type="entry name" value="Phosphodiest/P_Trfase"/>
</dbReference>
<dbReference type="EMBL" id="QURH01000247">
    <property type="protein sequence ID" value="RFU40968.1"/>
    <property type="molecule type" value="Genomic_DNA"/>
</dbReference>
<evidence type="ECO:0000256" key="1">
    <source>
        <dbReference type="SAM" id="MobiDB-lite"/>
    </source>
</evidence>
<dbReference type="Proteomes" id="UP000261811">
    <property type="component" value="Unassembled WGS sequence"/>
</dbReference>
<name>A0A372JNP9_9ACTN</name>
<dbReference type="Pfam" id="PF01663">
    <property type="entry name" value="Phosphodiest"/>
    <property type="match status" value="1"/>
</dbReference>
<gene>
    <name evidence="2" type="ORF">DZF91_14495</name>
</gene>
<protein>
    <submittedName>
        <fullName evidence="2">Alkaline phosphatase family protein</fullName>
    </submittedName>
</protein>
<organism evidence="2 3">
    <name type="scientific">Actinomadura logoneensis</name>
    <dbReference type="NCBI Taxonomy" id="2293572"/>
    <lineage>
        <taxon>Bacteria</taxon>
        <taxon>Bacillati</taxon>
        <taxon>Actinomycetota</taxon>
        <taxon>Actinomycetes</taxon>
        <taxon>Streptosporangiales</taxon>
        <taxon>Thermomonosporaceae</taxon>
        <taxon>Actinomadura</taxon>
    </lineage>
</organism>
<dbReference type="AlphaFoldDB" id="A0A372JNP9"/>
<dbReference type="SUPFAM" id="SSF53649">
    <property type="entry name" value="Alkaline phosphatase-like"/>
    <property type="match status" value="1"/>
</dbReference>
<comment type="caution">
    <text evidence="2">The sequence shown here is derived from an EMBL/GenBank/DDBJ whole genome shotgun (WGS) entry which is preliminary data.</text>
</comment>
<evidence type="ECO:0000313" key="2">
    <source>
        <dbReference type="EMBL" id="RFU40968.1"/>
    </source>
</evidence>
<evidence type="ECO:0000313" key="3">
    <source>
        <dbReference type="Proteomes" id="UP000261811"/>
    </source>
</evidence>
<accession>A0A372JNP9</accession>
<dbReference type="Gene3D" id="3.40.720.10">
    <property type="entry name" value="Alkaline Phosphatase, subunit A"/>
    <property type="match status" value="1"/>
</dbReference>
<dbReference type="OrthoDB" id="9779267at2"/>
<proteinExistence type="predicted"/>
<sequence>MEPSRGSRGAPQPGAFEKERDVLPKPSPSPETESGTPLPPVPRYGSGALADLTASILGTLGVSGATNPLELAALPRACVLVIDGLGWELLRAHPNEAPFLNSCADRPLTAGLPATTATSLGSLSTGLPPGGHGLLGVQVAVPGTGRLLNCLRWQEDLAEPTEFQPAPTVYERAAMDGVATSYVALGLYQETGLSRATTRGATYISASGLGQLVAQAEYALRQGDRAYVTVYHADLDSTGHQFGCGSPHWRHQLRFMDLLAQRIAEILPPGAALYVTGDHGMTDPVERVDVDTVPDLAAGVAMLGGDARCRYVYTEPGAEADVLAAWRATLGDRAWVMSRAEAVAAGWFGPVIPALLPRIGDVVAVPFTDLAIVASVREPWLERMVGMHGSLVSAEQLVPLVTAIRE</sequence>
<keyword evidence="3" id="KW-1185">Reference proteome</keyword>
<dbReference type="InterPro" id="IPR017850">
    <property type="entry name" value="Alkaline_phosphatase_core_sf"/>
</dbReference>
<feature type="region of interest" description="Disordered" evidence="1">
    <location>
        <begin position="1"/>
        <end position="45"/>
    </location>
</feature>